<evidence type="ECO:0000313" key="1">
    <source>
        <dbReference type="EMBL" id="EEJ73625.1"/>
    </source>
</evidence>
<protein>
    <recommendedName>
        <fullName evidence="3">Helix-turn-helix domain-containing protein</fullName>
    </recommendedName>
</protein>
<gene>
    <name evidence="1" type="ORF">HMPREF0545_1499</name>
</gene>
<comment type="caution">
    <text evidence="1">The sequence shown here is derived from an EMBL/GenBank/DDBJ whole genome shotgun (WGS) entry which is preliminary data.</text>
</comment>
<dbReference type="SUPFAM" id="SSF46955">
    <property type="entry name" value="Putative DNA-binding domain"/>
    <property type="match status" value="1"/>
</dbReference>
<dbReference type="Proteomes" id="UP000003531">
    <property type="component" value="Unassembled WGS sequence"/>
</dbReference>
<sequence>MGCLFWRKFYFKSNSFILKKIGGEIMALEMELSPVTEEAFKKYFRELLLEQVNEIRQDEIKSRPYLNKKDMAAWLGVSKNTLDKFIKAGLKVSDINGSQLIGKQTALEFLKDHETYML</sequence>
<organism evidence="1 2">
    <name type="scientific">Ligilactobacillus salivarius DSM 20555 = ATCC 11741</name>
    <dbReference type="NCBI Taxonomy" id="1423799"/>
    <lineage>
        <taxon>Bacteria</taxon>
        <taxon>Bacillati</taxon>
        <taxon>Bacillota</taxon>
        <taxon>Bacilli</taxon>
        <taxon>Lactobacillales</taxon>
        <taxon>Lactobacillaceae</taxon>
        <taxon>Ligilactobacillus</taxon>
    </lineage>
</organism>
<evidence type="ECO:0008006" key="3">
    <source>
        <dbReference type="Google" id="ProtNLM"/>
    </source>
</evidence>
<evidence type="ECO:0000313" key="2">
    <source>
        <dbReference type="Proteomes" id="UP000003531"/>
    </source>
</evidence>
<reference evidence="1 2" key="1">
    <citation type="submission" date="2009-01" db="EMBL/GenBank/DDBJ databases">
        <authorList>
            <person name="Qin X."/>
            <person name="Bachman B."/>
            <person name="Battles P."/>
            <person name="Bell A."/>
            <person name="Bess C."/>
            <person name="Bickham C."/>
            <person name="Chaboub L."/>
            <person name="Chen D."/>
            <person name="Coyle M."/>
            <person name="Deiros D.R."/>
            <person name="Dinh H."/>
            <person name="Forbes L."/>
            <person name="Fowler G."/>
            <person name="Francisco L."/>
            <person name="Fu Q."/>
            <person name="Gubbala S."/>
            <person name="Hale W."/>
            <person name="Han Y."/>
            <person name="Hemphill L."/>
            <person name="Highlander S.K."/>
            <person name="Hirani K."/>
            <person name="Hogues M."/>
            <person name="Jackson L."/>
            <person name="Jakkamsetti A."/>
            <person name="Javaid M."/>
            <person name="Jiang H."/>
            <person name="Korchina V."/>
            <person name="Kovar C."/>
            <person name="Lara F."/>
            <person name="Lee S."/>
            <person name="Mata R."/>
            <person name="Mathew T."/>
            <person name="Moen C."/>
            <person name="Morales K."/>
            <person name="Munidasa M."/>
            <person name="Nazareth L."/>
            <person name="Ngo R."/>
            <person name="Nguyen L."/>
            <person name="Okwuonu G."/>
            <person name="Ongeri F."/>
            <person name="Patil S."/>
            <person name="Petrosino J."/>
            <person name="Pham C."/>
            <person name="Pham P."/>
            <person name="Pu L.-L."/>
            <person name="Puazo M."/>
            <person name="Raj R."/>
            <person name="Reid J."/>
            <person name="Rouhana J."/>
            <person name="Saada N."/>
            <person name="Shang Y."/>
            <person name="Simmons D."/>
            <person name="Thornton R."/>
            <person name="Warren J."/>
            <person name="Weissenberger G."/>
            <person name="Zhang J."/>
            <person name="Zhang L."/>
            <person name="Zhou C."/>
            <person name="Zhu D."/>
            <person name="Muzny D."/>
            <person name="Worley K."/>
            <person name="Gibbs R."/>
        </authorList>
    </citation>
    <scope>NUCLEOTIDE SEQUENCE [LARGE SCALE GENOMIC DNA]</scope>
    <source>
        <strain evidence="1 2">ATCC 11741</strain>
    </source>
</reference>
<accession>C2EIM7</accession>
<proteinExistence type="predicted"/>
<dbReference type="InterPro" id="IPR009061">
    <property type="entry name" value="DNA-bd_dom_put_sf"/>
</dbReference>
<name>C2EIM7_9LACO</name>
<dbReference type="AlphaFoldDB" id="C2EIM7"/>
<dbReference type="HOGENOM" id="CLU_167512_0_0_9"/>
<dbReference type="EMBL" id="ACGT01000031">
    <property type="protein sequence ID" value="EEJ73625.1"/>
    <property type="molecule type" value="Genomic_DNA"/>
</dbReference>